<dbReference type="GO" id="GO:0004674">
    <property type="term" value="F:protein serine/threonine kinase activity"/>
    <property type="evidence" value="ECO:0007669"/>
    <property type="project" value="UniProtKB-KW"/>
</dbReference>
<keyword evidence="4" id="KW-0418">Kinase</keyword>
<dbReference type="InterPro" id="IPR000719">
    <property type="entry name" value="Prot_kinase_dom"/>
</dbReference>
<evidence type="ECO:0000256" key="3">
    <source>
        <dbReference type="ARBA" id="ARBA00022741"/>
    </source>
</evidence>
<keyword evidence="2" id="KW-0808">Transferase</keyword>
<keyword evidence="5 6" id="KW-0067">ATP-binding</keyword>
<keyword evidence="3 6" id="KW-0547">Nucleotide-binding</keyword>
<gene>
    <name evidence="9" type="ORF">KHLLAP_LOCUS8591</name>
</gene>
<dbReference type="InterPro" id="IPR011009">
    <property type="entry name" value="Kinase-like_dom_sf"/>
</dbReference>
<protein>
    <submittedName>
        <fullName evidence="9">Uu.00g093090.m01.CDS01</fullName>
    </submittedName>
</protein>
<accession>A0AAI8VHY0</accession>
<dbReference type="GO" id="GO:0043484">
    <property type="term" value="P:regulation of RNA splicing"/>
    <property type="evidence" value="ECO:0007669"/>
    <property type="project" value="TreeGrafter"/>
</dbReference>
<dbReference type="InterPro" id="IPR017441">
    <property type="entry name" value="Protein_kinase_ATP_BS"/>
</dbReference>
<dbReference type="Proteomes" id="UP001295740">
    <property type="component" value="Unassembled WGS sequence"/>
</dbReference>
<feature type="binding site" evidence="6">
    <location>
        <position position="88"/>
    </location>
    <ligand>
        <name>ATP</name>
        <dbReference type="ChEBI" id="CHEBI:30616"/>
    </ligand>
</feature>
<evidence type="ECO:0000313" key="9">
    <source>
        <dbReference type="EMBL" id="CAJ2508123.1"/>
    </source>
</evidence>
<dbReference type="Gene3D" id="3.30.200.20">
    <property type="entry name" value="Phosphorylase Kinase, domain 1"/>
    <property type="match status" value="1"/>
</dbReference>
<reference evidence="9" key="1">
    <citation type="submission" date="2023-10" db="EMBL/GenBank/DDBJ databases">
        <authorList>
            <person name="Hackl T."/>
        </authorList>
    </citation>
    <scope>NUCLEOTIDE SEQUENCE</scope>
</reference>
<evidence type="ECO:0000256" key="7">
    <source>
        <dbReference type="SAM" id="MobiDB-lite"/>
    </source>
</evidence>
<evidence type="ECO:0000259" key="8">
    <source>
        <dbReference type="PROSITE" id="PS50011"/>
    </source>
</evidence>
<feature type="domain" description="Protein kinase" evidence="8">
    <location>
        <begin position="57"/>
        <end position="441"/>
    </location>
</feature>
<keyword evidence="1" id="KW-0723">Serine/threonine-protein kinase</keyword>
<proteinExistence type="predicted"/>
<evidence type="ECO:0000256" key="1">
    <source>
        <dbReference type="ARBA" id="ARBA00022527"/>
    </source>
</evidence>
<dbReference type="PROSITE" id="PS00107">
    <property type="entry name" value="PROTEIN_KINASE_ATP"/>
    <property type="match status" value="1"/>
</dbReference>
<evidence type="ECO:0000313" key="10">
    <source>
        <dbReference type="Proteomes" id="UP001295740"/>
    </source>
</evidence>
<evidence type="ECO:0000256" key="5">
    <source>
        <dbReference type="ARBA" id="ARBA00022840"/>
    </source>
</evidence>
<dbReference type="SMART" id="SM00220">
    <property type="entry name" value="S_TKc"/>
    <property type="match status" value="1"/>
</dbReference>
<evidence type="ECO:0000256" key="4">
    <source>
        <dbReference type="ARBA" id="ARBA00022777"/>
    </source>
</evidence>
<comment type="caution">
    <text evidence="9">The sequence shown here is derived from an EMBL/GenBank/DDBJ whole genome shotgun (WGS) entry which is preliminary data.</text>
</comment>
<evidence type="ECO:0000256" key="2">
    <source>
        <dbReference type="ARBA" id="ARBA00022679"/>
    </source>
</evidence>
<dbReference type="SUPFAM" id="SSF56112">
    <property type="entry name" value="Protein kinase-like (PK-like)"/>
    <property type="match status" value="1"/>
</dbReference>
<organism evidence="9 10">
    <name type="scientific">Anthostomella pinea</name>
    <dbReference type="NCBI Taxonomy" id="933095"/>
    <lineage>
        <taxon>Eukaryota</taxon>
        <taxon>Fungi</taxon>
        <taxon>Dikarya</taxon>
        <taxon>Ascomycota</taxon>
        <taxon>Pezizomycotina</taxon>
        <taxon>Sordariomycetes</taxon>
        <taxon>Xylariomycetidae</taxon>
        <taxon>Xylariales</taxon>
        <taxon>Xylariaceae</taxon>
        <taxon>Anthostomella</taxon>
    </lineage>
</organism>
<dbReference type="Pfam" id="PF00069">
    <property type="entry name" value="Pkinase"/>
    <property type="match status" value="1"/>
</dbReference>
<dbReference type="AlphaFoldDB" id="A0AAI8VHY0"/>
<name>A0AAI8VHY0_9PEZI</name>
<dbReference type="PANTHER" id="PTHR45646">
    <property type="entry name" value="SERINE/THREONINE-PROTEIN KINASE DOA-RELATED"/>
    <property type="match status" value="1"/>
</dbReference>
<evidence type="ECO:0000256" key="6">
    <source>
        <dbReference type="PROSITE-ProRule" id="PRU10141"/>
    </source>
</evidence>
<dbReference type="PROSITE" id="PS50011">
    <property type="entry name" value="PROTEIN_KINASE_DOM"/>
    <property type="match status" value="1"/>
</dbReference>
<keyword evidence="10" id="KW-1185">Reference proteome</keyword>
<dbReference type="Gene3D" id="1.10.510.10">
    <property type="entry name" value="Transferase(Phosphotransferase) domain 1"/>
    <property type="match status" value="1"/>
</dbReference>
<sequence>MSGHGAPDGKTPAEQSLEEPKYEPIITLKRQFVESVEQYEPGGFHPINLGDTIGGRYEVFEKLGCGGYATVWLCADKTEKETKWCAVKVMASAQSSEEFPELRITRLLDGVDLSGSHIQLPSDHFWIEGPNGRHLCFVLPVLCPSIAEAIDESVGFQKEVLCQAAEGLQFLHRRGICHGDFRPANILPQLPDLGVVTKEFMREIIGESKTEAVRPLKQSDAHRAPKQLVQADQIKVRPSDQIAIIDFGVHFKVSESPEATQIPAHYAPPEAWLGIEIGPSLDIWSLACTILEVRTQGQMFFSREDLAMAESYEIRLGALPEPYNPVCKKRIQESPGSTMEVTEEGEPVSCSTEDLAEAMDEELEDEDYDEIFKVMAGKERKVWRYRRNSLDVRDRRQEQERVAYKVPEDEVPVLADLLRRSFRYEISERLDLDGILNHEWLVQRATEEASH</sequence>
<dbReference type="InterPro" id="IPR051175">
    <property type="entry name" value="CLK_kinases"/>
</dbReference>
<feature type="region of interest" description="Disordered" evidence="7">
    <location>
        <begin position="1"/>
        <end position="20"/>
    </location>
</feature>
<dbReference type="EMBL" id="CAUWAG010000010">
    <property type="protein sequence ID" value="CAJ2508123.1"/>
    <property type="molecule type" value="Genomic_DNA"/>
</dbReference>
<dbReference type="GO" id="GO:0005524">
    <property type="term" value="F:ATP binding"/>
    <property type="evidence" value="ECO:0007669"/>
    <property type="project" value="UniProtKB-UniRule"/>
</dbReference>
<dbReference type="GO" id="GO:0005634">
    <property type="term" value="C:nucleus"/>
    <property type="evidence" value="ECO:0007669"/>
    <property type="project" value="TreeGrafter"/>
</dbReference>
<dbReference type="PANTHER" id="PTHR45646:SF11">
    <property type="entry name" value="SERINE_THREONINE-PROTEIN KINASE DOA"/>
    <property type="match status" value="1"/>
</dbReference>